<evidence type="ECO:0000256" key="3">
    <source>
        <dbReference type="ARBA" id="ARBA00022576"/>
    </source>
</evidence>
<gene>
    <name evidence="7" type="ORF">D7D52_13875</name>
</gene>
<comment type="cofactor">
    <cofactor evidence="1">
        <name>pyridoxal 5'-phosphate</name>
        <dbReference type="ChEBI" id="CHEBI:597326"/>
    </cofactor>
</comment>
<dbReference type="RefSeq" id="WP_120736688.1">
    <property type="nucleotide sequence ID" value="NZ_CP032568.1"/>
</dbReference>
<proteinExistence type="inferred from homology"/>
<evidence type="ECO:0000256" key="5">
    <source>
        <dbReference type="ARBA" id="ARBA00022898"/>
    </source>
</evidence>
<comment type="similarity">
    <text evidence="2">Belongs to the class-I pyridoxal-phosphate-dependent aminotransferase family.</text>
</comment>
<keyword evidence="4 7" id="KW-0808">Transferase</keyword>
<dbReference type="FunFam" id="3.40.640.10:FF:000033">
    <property type="entry name" value="Aspartate aminotransferase"/>
    <property type="match status" value="1"/>
</dbReference>
<evidence type="ECO:0000259" key="6">
    <source>
        <dbReference type="Pfam" id="PF00155"/>
    </source>
</evidence>
<dbReference type="InterPro" id="IPR051326">
    <property type="entry name" value="Kynurenine-oxoglutarate_AT"/>
</dbReference>
<dbReference type="PANTHER" id="PTHR43807:SF20">
    <property type="entry name" value="FI04487P"/>
    <property type="match status" value="1"/>
</dbReference>
<dbReference type="EMBL" id="CP032568">
    <property type="protein sequence ID" value="AYF74771.1"/>
    <property type="molecule type" value="Genomic_DNA"/>
</dbReference>
<dbReference type="GO" id="GO:0005737">
    <property type="term" value="C:cytoplasm"/>
    <property type="evidence" value="ECO:0007669"/>
    <property type="project" value="TreeGrafter"/>
</dbReference>
<dbReference type="GO" id="GO:0016212">
    <property type="term" value="F:kynurenine-oxoglutarate transaminase activity"/>
    <property type="evidence" value="ECO:0007669"/>
    <property type="project" value="TreeGrafter"/>
</dbReference>
<dbReference type="CDD" id="cd00609">
    <property type="entry name" value="AAT_like"/>
    <property type="match status" value="1"/>
</dbReference>
<dbReference type="InterPro" id="IPR015424">
    <property type="entry name" value="PyrdxlP-dep_Trfase"/>
</dbReference>
<dbReference type="Pfam" id="PF00155">
    <property type="entry name" value="Aminotran_1_2"/>
    <property type="match status" value="1"/>
</dbReference>
<dbReference type="Gene3D" id="3.40.640.10">
    <property type="entry name" value="Type I PLP-dependent aspartate aminotransferase-like (Major domain)"/>
    <property type="match status" value="1"/>
</dbReference>
<keyword evidence="5" id="KW-0663">Pyridoxal phosphate</keyword>
<dbReference type="InterPro" id="IPR004839">
    <property type="entry name" value="Aminotransferase_I/II_large"/>
</dbReference>
<accession>A0A386ZAS4</accession>
<evidence type="ECO:0000313" key="8">
    <source>
        <dbReference type="Proteomes" id="UP000267164"/>
    </source>
</evidence>
<name>A0A386ZAS4_9NOCA</name>
<feature type="domain" description="Aminotransferase class I/classII large" evidence="6">
    <location>
        <begin position="28"/>
        <end position="377"/>
    </location>
</feature>
<reference evidence="7 8" key="1">
    <citation type="submission" date="2018-09" db="EMBL/GenBank/DDBJ databases">
        <title>Nocardia yunnanensis sp. nov., an actinomycete isolated from a soil sample.</title>
        <authorList>
            <person name="Zhang J."/>
        </authorList>
    </citation>
    <scope>NUCLEOTIDE SEQUENCE [LARGE SCALE GENOMIC DNA]</scope>
    <source>
        <strain evidence="7 8">CFHS0054</strain>
    </source>
</reference>
<organism evidence="7 8">
    <name type="scientific">Nocardia yunnanensis</name>
    <dbReference type="NCBI Taxonomy" id="2382165"/>
    <lineage>
        <taxon>Bacteria</taxon>
        <taxon>Bacillati</taxon>
        <taxon>Actinomycetota</taxon>
        <taxon>Actinomycetes</taxon>
        <taxon>Mycobacteriales</taxon>
        <taxon>Nocardiaceae</taxon>
        <taxon>Nocardia</taxon>
    </lineage>
</organism>
<dbReference type="Gene3D" id="3.90.1150.10">
    <property type="entry name" value="Aspartate Aminotransferase, domain 1"/>
    <property type="match status" value="1"/>
</dbReference>
<dbReference type="OrthoDB" id="9763453at2"/>
<dbReference type="InterPro" id="IPR015421">
    <property type="entry name" value="PyrdxlP-dep_Trfase_major"/>
</dbReference>
<dbReference type="KEGG" id="nyu:D7D52_13875"/>
<dbReference type="SUPFAM" id="SSF53383">
    <property type="entry name" value="PLP-dependent transferases"/>
    <property type="match status" value="1"/>
</dbReference>
<evidence type="ECO:0000256" key="4">
    <source>
        <dbReference type="ARBA" id="ARBA00022679"/>
    </source>
</evidence>
<evidence type="ECO:0000256" key="2">
    <source>
        <dbReference type="ARBA" id="ARBA00007441"/>
    </source>
</evidence>
<dbReference type="Proteomes" id="UP000267164">
    <property type="component" value="Chromosome"/>
</dbReference>
<dbReference type="PANTHER" id="PTHR43807">
    <property type="entry name" value="FI04487P"/>
    <property type="match status" value="1"/>
</dbReference>
<dbReference type="AlphaFoldDB" id="A0A386ZAS4"/>
<evidence type="ECO:0000313" key="7">
    <source>
        <dbReference type="EMBL" id="AYF74771.1"/>
    </source>
</evidence>
<protein>
    <submittedName>
        <fullName evidence="7">Aminotransferase class I/II-fold pyridoxal phosphate-dependent enzyme</fullName>
    </submittedName>
</protein>
<keyword evidence="8" id="KW-1185">Reference proteome</keyword>
<evidence type="ECO:0000256" key="1">
    <source>
        <dbReference type="ARBA" id="ARBA00001933"/>
    </source>
</evidence>
<keyword evidence="3 7" id="KW-0032">Aminotransferase</keyword>
<dbReference type="GO" id="GO:0030170">
    <property type="term" value="F:pyridoxal phosphate binding"/>
    <property type="evidence" value="ECO:0007669"/>
    <property type="project" value="InterPro"/>
</dbReference>
<dbReference type="InterPro" id="IPR015422">
    <property type="entry name" value="PyrdxlP-dep_Trfase_small"/>
</dbReference>
<sequence length="381" mass="40805">MNPLLVERLRPYSASVFEEISRLATAHDAVDLGQGFPDYEGPAAMLELARAAISGGMNHYSSSKGQAALREAIVAERAARLGCRYDAADEVLVTAGATEALTAAMLALVEPGADVVLIEPYYDSYAAAVAMAGAIPRTVAMVPDGDGFTLDLDELHRAITPRTRLLVVNSPHNPTGSLLRPADLRLIAELARAHDFLIVSDEVYEHLVFDTPHLSIATLPGMRERTVVVSSPAKTFHVTGWRIGWALGPTALIHAIHAAKQYLSFVSPAPFQPAVAHALLHEQHWAATNRAALRRKHDLLATALTALGLPVKRSAGGYFVCADVGSDGTAFCRTLPARAGVAAIPVAALAARPHWNTLVRFAYCKRDDTLHEAIARLAESL</sequence>